<reference evidence="1 2" key="1">
    <citation type="submission" date="2018-06" db="EMBL/GenBank/DDBJ databases">
        <title>Recombination Drives Gene Content and Phenotype Evolution in Wild Type E. coli Strains.</title>
        <authorList>
            <person name="Field C.M."/>
            <person name="Silander O.K."/>
            <person name="Van Nimwegen E."/>
        </authorList>
    </citation>
    <scope>NUCLEOTIDE SEQUENCE [LARGE SCALE GENOMIC DNA]</scope>
    <source>
        <strain evidence="1 2">SC344</strain>
    </source>
</reference>
<sequence>MDKNVVDALKTLLEALREEVVTEVTSKLNPSASHIPEENSKQMTAKARLLNFRLTEAYEEILEAEAIRTGQSKTTVLKAALAAFDSLDENRKNHWLLESAKLG</sequence>
<dbReference type="RefSeq" id="WP_001423339.1">
    <property type="nucleotide sequence ID" value="NZ_QONN01000081.1"/>
</dbReference>
<organism evidence="1 2">
    <name type="scientific">Escherichia marmotae</name>
    <dbReference type="NCBI Taxonomy" id="1499973"/>
    <lineage>
        <taxon>Bacteria</taxon>
        <taxon>Pseudomonadati</taxon>
        <taxon>Pseudomonadota</taxon>
        <taxon>Gammaproteobacteria</taxon>
        <taxon>Enterobacterales</taxon>
        <taxon>Enterobacteriaceae</taxon>
        <taxon>Escherichia</taxon>
    </lineage>
</organism>
<proteinExistence type="predicted"/>
<gene>
    <name evidence="1" type="ORF">C4A13_03621</name>
</gene>
<evidence type="ECO:0000313" key="2">
    <source>
        <dbReference type="Proteomes" id="UP000254454"/>
    </source>
</evidence>
<accession>A0A370VB91</accession>
<dbReference type="AlphaFoldDB" id="A0A370VB91"/>
<comment type="caution">
    <text evidence="1">The sequence shown here is derived from an EMBL/GenBank/DDBJ whole genome shotgun (WGS) entry which is preliminary data.</text>
</comment>
<name>A0A370VB91_9ESCH</name>
<evidence type="ECO:0000313" key="1">
    <source>
        <dbReference type="EMBL" id="RDR28611.1"/>
    </source>
</evidence>
<protein>
    <recommendedName>
        <fullName evidence="3">CopG family transcriptional regulator</fullName>
    </recommendedName>
</protein>
<dbReference type="EMBL" id="QONO01000027">
    <property type="protein sequence ID" value="RDR28611.1"/>
    <property type="molecule type" value="Genomic_DNA"/>
</dbReference>
<dbReference type="Proteomes" id="UP000254454">
    <property type="component" value="Unassembled WGS sequence"/>
</dbReference>
<evidence type="ECO:0008006" key="3">
    <source>
        <dbReference type="Google" id="ProtNLM"/>
    </source>
</evidence>